<feature type="compositionally biased region" description="Low complexity" evidence="9">
    <location>
        <begin position="118"/>
        <end position="132"/>
    </location>
</feature>
<keyword evidence="6" id="KW-0904">Protein phosphatase</keyword>
<evidence type="ECO:0000256" key="3">
    <source>
        <dbReference type="ARBA" id="ARBA00022723"/>
    </source>
</evidence>
<evidence type="ECO:0000313" key="11">
    <source>
        <dbReference type="EMBL" id="ORY85836.1"/>
    </source>
</evidence>
<dbReference type="FunFam" id="3.40.50.1000:FF:000192">
    <property type="entry name" value="CTD small phosphatase-like protein"/>
    <property type="match status" value="1"/>
</dbReference>
<feature type="compositionally biased region" description="Basic and acidic residues" evidence="9">
    <location>
        <begin position="1"/>
        <end position="21"/>
    </location>
</feature>
<dbReference type="InterPro" id="IPR050365">
    <property type="entry name" value="TIM50"/>
</dbReference>
<dbReference type="GO" id="GO:0004722">
    <property type="term" value="F:protein serine/threonine phosphatase activity"/>
    <property type="evidence" value="ECO:0007669"/>
    <property type="project" value="UniProtKB-EC"/>
</dbReference>
<evidence type="ECO:0000256" key="4">
    <source>
        <dbReference type="ARBA" id="ARBA00022801"/>
    </source>
</evidence>
<dbReference type="SMART" id="SM00577">
    <property type="entry name" value="CPDc"/>
    <property type="match status" value="1"/>
</dbReference>
<proteinExistence type="predicted"/>
<gene>
    <name evidence="11" type="ORF">LY90DRAFT_663320</name>
</gene>
<dbReference type="NCBIfam" id="TIGR02251">
    <property type="entry name" value="HIF-SF_euk"/>
    <property type="match status" value="1"/>
</dbReference>
<feature type="domain" description="FCP1 homology" evidence="10">
    <location>
        <begin position="239"/>
        <end position="397"/>
    </location>
</feature>
<evidence type="ECO:0000313" key="12">
    <source>
        <dbReference type="Proteomes" id="UP000193920"/>
    </source>
</evidence>
<keyword evidence="3" id="KW-0479">Metal-binding</keyword>
<feature type="compositionally biased region" description="Polar residues" evidence="9">
    <location>
        <begin position="93"/>
        <end position="117"/>
    </location>
</feature>
<dbReference type="AlphaFoldDB" id="A0A1Y2FRL8"/>
<protein>
    <recommendedName>
        <fullName evidence="2">protein-serine/threonine phosphatase</fullName>
        <ecNumber evidence="2">3.1.3.16</ecNumber>
    </recommendedName>
</protein>
<feature type="region of interest" description="Disordered" evidence="9">
    <location>
        <begin position="178"/>
        <end position="201"/>
    </location>
</feature>
<dbReference type="STRING" id="1754190.A0A1Y2FRL8"/>
<evidence type="ECO:0000256" key="6">
    <source>
        <dbReference type="ARBA" id="ARBA00022912"/>
    </source>
</evidence>
<dbReference type="InterPro" id="IPR004274">
    <property type="entry name" value="FCP1_dom"/>
</dbReference>
<evidence type="ECO:0000256" key="9">
    <source>
        <dbReference type="SAM" id="MobiDB-lite"/>
    </source>
</evidence>
<evidence type="ECO:0000256" key="7">
    <source>
        <dbReference type="ARBA" id="ARBA00047761"/>
    </source>
</evidence>
<accession>A0A1Y2FRL8</accession>
<reference evidence="11 12" key="1">
    <citation type="submission" date="2016-08" db="EMBL/GenBank/DDBJ databases">
        <title>A Parts List for Fungal Cellulosomes Revealed by Comparative Genomics.</title>
        <authorList>
            <consortium name="DOE Joint Genome Institute"/>
            <person name="Haitjema C.H."/>
            <person name="Gilmore S.P."/>
            <person name="Henske J.K."/>
            <person name="Solomon K.V."/>
            <person name="De Groot R."/>
            <person name="Kuo A."/>
            <person name="Mondo S.J."/>
            <person name="Salamov A.A."/>
            <person name="Labutti K."/>
            <person name="Zhao Z."/>
            <person name="Chiniquy J."/>
            <person name="Barry K."/>
            <person name="Brewer H.M."/>
            <person name="Purvine S.O."/>
            <person name="Wright A.T."/>
            <person name="Boxma B."/>
            <person name="Van Alen T."/>
            <person name="Hackstein J.H."/>
            <person name="Baker S.E."/>
            <person name="Grigoriev I.V."/>
            <person name="O'Malley M.A."/>
        </authorList>
    </citation>
    <scope>NUCLEOTIDE SEQUENCE [LARGE SCALE GENOMIC DNA]</scope>
    <source>
        <strain evidence="11 12">G1</strain>
    </source>
</reference>
<dbReference type="EC" id="3.1.3.16" evidence="2"/>
<comment type="catalytic activity">
    <reaction evidence="7">
        <text>O-phospho-L-seryl-[protein] + H2O = L-seryl-[protein] + phosphate</text>
        <dbReference type="Rhea" id="RHEA:20629"/>
        <dbReference type="Rhea" id="RHEA-COMP:9863"/>
        <dbReference type="Rhea" id="RHEA-COMP:11604"/>
        <dbReference type="ChEBI" id="CHEBI:15377"/>
        <dbReference type="ChEBI" id="CHEBI:29999"/>
        <dbReference type="ChEBI" id="CHEBI:43474"/>
        <dbReference type="ChEBI" id="CHEBI:83421"/>
        <dbReference type="EC" id="3.1.3.16"/>
    </reaction>
</comment>
<keyword evidence="4" id="KW-0378">Hydrolase</keyword>
<dbReference type="InterPro" id="IPR036412">
    <property type="entry name" value="HAD-like_sf"/>
</dbReference>
<dbReference type="SUPFAM" id="SSF56784">
    <property type="entry name" value="HAD-like"/>
    <property type="match status" value="1"/>
</dbReference>
<evidence type="ECO:0000256" key="1">
    <source>
        <dbReference type="ARBA" id="ARBA00001946"/>
    </source>
</evidence>
<feature type="compositionally biased region" description="Low complexity" evidence="9">
    <location>
        <begin position="180"/>
        <end position="190"/>
    </location>
</feature>
<dbReference type="GO" id="GO:0046872">
    <property type="term" value="F:metal ion binding"/>
    <property type="evidence" value="ECO:0007669"/>
    <property type="project" value="UniProtKB-KW"/>
</dbReference>
<keyword evidence="5" id="KW-0460">Magnesium</keyword>
<feature type="compositionally biased region" description="Basic and acidic residues" evidence="9">
    <location>
        <begin position="48"/>
        <end position="60"/>
    </location>
</feature>
<sequence length="413" mass="46177">MEKEENTVKENSIADKSKKTETVSSSNTESNDKASEEVSIPTNNNNDSELKSSNQDDEKVNSLITQVSESDEAKKTASKTKKLSSRKTKKIETNNTIFPTSNENSTTNGTKTKNVSESSLSTNTTSSNNSSLKKSKIKKQMEITKNSSSSDNSVFKSLFYSCFSCWACKNSNIENVKTASNNSSSKSSNNDLGSLTSPIGTSIPQAKKIQSKITNSDEIRNRVNSEEKAKWLLKPQLPEDVGKKTLVLDLDETLVHSSFKPIPNPDYVIPVQIENQVHNVYVLKRPGVDEFLRAMGEIYEIAIFTASVGKYADPVLDTLDKYKVIRHRLFREACIHYKGNYVKDLSQLGRNLKHVIILDNSPASYIFHPTNAIPVTSWFNDMEDNELYELIPFLMDLKKVDNVTLVLDSNNSE</sequence>
<dbReference type="EMBL" id="MCOG01000003">
    <property type="protein sequence ID" value="ORY85836.1"/>
    <property type="molecule type" value="Genomic_DNA"/>
</dbReference>
<feature type="compositionally biased region" description="Polar residues" evidence="9">
    <location>
        <begin position="191"/>
        <end position="201"/>
    </location>
</feature>
<dbReference type="InterPro" id="IPR011948">
    <property type="entry name" value="Dullard_phosphatase"/>
</dbReference>
<evidence type="ECO:0000256" key="2">
    <source>
        <dbReference type="ARBA" id="ARBA00013081"/>
    </source>
</evidence>
<comment type="catalytic activity">
    <reaction evidence="8">
        <text>O-phospho-L-threonyl-[protein] + H2O = L-threonyl-[protein] + phosphate</text>
        <dbReference type="Rhea" id="RHEA:47004"/>
        <dbReference type="Rhea" id="RHEA-COMP:11060"/>
        <dbReference type="Rhea" id="RHEA-COMP:11605"/>
        <dbReference type="ChEBI" id="CHEBI:15377"/>
        <dbReference type="ChEBI" id="CHEBI:30013"/>
        <dbReference type="ChEBI" id="CHEBI:43474"/>
        <dbReference type="ChEBI" id="CHEBI:61977"/>
        <dbReference type="EC" id="3.1.3.16"/>
    </reaction>
</comment>
<dbReference type="OrthoDB" id="277011at2759"/>
<organism evidence="11 12">
    <name type="scientific">Neocallimastix californiae</name>
    <dbReference type="NCBI Taxonomy" id="1754190"/>
    <lineage>
        <taxon>Eukaryota</taxon>
        <taxon>Fungi</taxon>
        <taxon>Fungi incertae sedis</taxon>
        <taxon>Chytridiomycota</taxon>
        <taxon>Chytridiomycota incertae sedis</taxon>
        <taxon>Neocallimastigomycetes</taxon>
        <taxon>Neocallimastigales</taxon>
        <taxon>Neocallimastigaceae</taxon>
        <taxon>Neocallimastix</taxon>
    </lineage>
</organism>
<dbReference type="Pfam" id="PF03031">
    <property type="entry name" value="NIF"/>
    <property type="match status" value="1"/>
</dbReference>
<feature type="compositionally biased region" description="Basic residues" evidence="9">
    <location>
        <begin position="76"/>
        <end position="89"/>
    </location>
</feature>
<dbReference type="Gene3D" id="3.40.50.1000">
    <property type="entry name" value="HAD superfamily/HAD-like"/>
    <property type="match status" value="1"/>
</dbReference>
<evidence type="ECO:0000256" key="8">
    <source>
        <dbReference type="ARBA" id="ARBA00048336"/>
    </source>
</evidence>
<comment type="cofactor">
    <cofactor evidence="1">
        <name>Mg(2+)</name>
        <dbReference type="ChEBI" id="CHEBI:18420"/>
    </cofactor>
</comment>
<evidence type="ECO:0000259" key="10">
    <source>
        <dbReference type="PROSITE" id="PS50969"/>
    </source>
</evidence>
<dbReference type="PANTHER" id="PTHR12210">
    <property type="entry name" value="DULLARD PROTEIN PHOSPHATASE"/>
    <property type="match status" value="1"/>
</dbReference>
<dbReference type="PROSITE" id="PS50969">
    <property type="entry name" value="FCP1"/>
    <property type="match status" value="1"/>
</dbReference>
<comment type="caution">
    <text evidence="11">The sequence shown here is derived from an EMBL/GenBank/DDBJ whole genome shotgun (WGS) entry which is preliminary data.</text>
</comment>
<dbReference type="Proteomes" id="UP000193920">
    <property type="component" value="Unassembled WGS sequence"/>
</dbReference>
<dbReference type="InterPro" id="IPR023214">
    <property type="entry name" value="HAD_sf"/>
</dbReference>
<feature type="region of interest" description="Disordered" evidence="9">
    <location>
        <begin position="1"/>
        <end position="151"/>
    </location>
</feature>
<evidence type="ECO:0000256" key="5">
    <source>
        <dbReference type="ARBA" id="ARBA00022842"/>
    </source>
</evidence>
<keyword evidence="12" id="KW-1185">Reference proteome</keyword>
<name>A0A1Y2FRL8_9FUNG</name>
<dbReference type="CDD" id="cd07521">
    <property type="entry name" value="HAD_FCP1-like"/>
    <property type="match status" value="1"/>
</dbReference>